<keyword evidence="13" id="KW-1185">Reference proteome</keyword>
<name>A0A4T0X2Q1_9ASCO</name>
<protein>
    <recommendedName>
        <fullName evidence="6">Riboflavin synthase</fullName>
        <ecNumber evidence="5">2.5.1.9</ecNumber>
    </recommendedName>
</protein>
<dbReference type="Pfam" id="PF00677">
    <property type="entry name" value="Lum_binding"/>
    <property type="match status" value="2"/>
</dbReference>
<evidence type="ECO:0000256" key="9">
    <source>
        <dbReference type="ARBA" id="ARBA00022737"/>
    </source>
</evidence>
<keyword evidence="9" id="KW-0677">Repeat</keyword>
<reference evidence="12 13" key="1">
    <citation type="journal article" date="2019" name="Front. Genet.">
        <title>Whole-Genome Sequencing of the Opportunistic Yeast Pathogen Candida inconspicua Uncovers Its Hybrid Origin.</title>
        <authorList>
            <person name="Mixao V."/>
            <person name="Hansen A.P."/>
            <person name="Saus E."/>
            <person name="Boekhout T."/>
            <person name="Lass-Florl C."/>
            <person name="Gabaldon T."/>
        </authorList>
    </citation>
    <scope>NUCLEOTIDE SEQUENCE [LARGE SCALE GENOMIC DNA]</scope>
    <source>
        <strain evidence="12 13">CBS 180</strain>
    </source>
</reference>
<evidence type="ECO:0000313" key="12">
    <source>
        <dbReference type="EMBL" id="TID29576.1"/>
    </source>
</evidence>
<dbReference type="FunFam" id="2.40.30.20:FF:000004">
    <property type="entry name" value="Riboflavin synthase, alpha subunit"/>
    <property type="match status" value="1"/>
</dbReference>
<dbReference type="EMBL" id="SELW01000283">
    <property type="protein sequence ID" value="TID29576.1"/>
    <property type="molecule type" value="Genomic_DNA"/>
</dbReference>
<evidence type="ECO:0000256" key="3">
    <source>
        <dbReference type="ARBA" id="ARBA00004887"/>
    </source>
</evidence>
<dbReference type="InterPro" id="IPR001783">
    <property type="entry name" value="Lumazine-bd"/>
</dbReference>
<dbReference type="Proteomes" id="UP000307173">
    <property type="component" value="Unassembled WGS sequence"/>
</dbReference>
<keyword evidence="8" id="KW-0808">Transferase</keyword>
<dbReference type="AlphaFoldDB" id="A0A4T0X2Q1"/>
<evidence type="ECO:0000256" key="7">
    <source>
        <dbReference type="ARBA" id="ARBA00022619"/>
    </source>
</evidence>
<sequence length="236" mass="25856">MFTGIVECMGTVQAYVEQDITESGGNGVSLTIKDAESILGDCHLGDSIAVNGTCLTVTEFDRDSFKVGISQETLKKTNLGSLKAGDKVNLERAISGDVRFGGHMVQGHVDTVAKIIKREVESNSIIFTFQLRDTEFINYIVHKGFICIDGTSLTVIDVNYADATFKIMMVAYTQSKVIMPSKAIGDLVNIEVDVTGKLIAKQVEVTLENQLNNDNIDSPLKKYIDRIIDQKLANIK</sequence>
<organism evidence="12 13">
    <name type="scientific">Pichia inconspicua</name>
    <dbReference type="NCBI Taxonomy" id="52247"/>
    <lineage>
        <taxon>Eukaryota</taxon>
        <taxon>Fungi</taxon>
        <taxon>Dikarya</taxon>
        <taxon>Ascomycota</taxon>
        <taxon>Saccharomycotina</taxon>
        <taxon>Pichiomycetes</taxon>
        <taxon>Pichiales</taxon>
        <taxon>Pichiaceae</taxon>
        <taxon>Pichia</taxon>
    </lineage>
</organism>
<dbReference type="InterPro" id="IPR017938">
    <property type="entry name" value="Riboflavin_synthase-like_b-brl"/>
</dbReference>
<dbReference type="NCBIfam" id="TIGR00187">
    <property type="entry name" value="ribE"/>
    <property type="match status" value="1"/>
</dbReference>
<feature type="domain" description="Lumazine-binding" evidence="11">
    <location>
        <begin position="104"/>
        <end position="203"/>
    </location>
</feature>
<comment type="pathway">
    <text evidence="3">Cofactor biosynthesis; riboflavin biosynthesis; riboflavin from 2-hydroxy-3-oxobutyl phosphate and 5-amino-6-(D-ribitylamino)uracil: step 2/2.</text>
</comment>
<dbReference type="PROSITE" id="PS51177">
    <property type="entry name" value="LUMAZINE_BIND"/>
    <property type="match status" value="2"/>
</dbReference>
<dbReference type="NCBIfam" id="NF006767">
    <property type="entry name" value="PRK09289.1"/>
    <property type="match status" value="1"/>
</dbReference>
<dbReference type="GO" id="GO:0009231">
    <property type="term" value="P:riboflavin biosynthetic process"/>
    <property type="evidence" value="ECO:0007669"/>
    <property type="project" value="UniProtKB-KW"/>
</dbReference>
<dbReference type="STRING" id="52247.A0A4T0X2Q1"/>
<dbReference type="CDD" id="cd00402">
    <property type="entry name" value="Riboflavin_synthase_like"/>
    <property type="match status" value="1"/>
</dbReference>
<keyword evidence="7" id="KW-0686">Riboflavin biosynthesis</keyword>
<gene>
    <name evidence="12" type="ORF">CANINC_001850</name>
</gene>
<dbReference type="InterPro" id="IPR023366">
    <property type="entry name" value="ATP_synth_asu-like_sf"/>
</dbReference>
<accession>A0A4T0X2Q1</accession>
<dbReference type="PANTHER" id="PTHR21098">
    <property type="entry name" value="RIBOFLAVIN SYNTHASE ALPHA CHAIN"/>
    <property type="match status" value="1"/>
</dbReference>
<dbReference type="PIRSF" id="PIRSF000498">
    <property type="entry name" value="Riboflavin_syn_A"/>
    <property type="match status" value="1"/>
</dbReference>
<dbReference type="SUPFAM" id="SSF63380">
    <property type="entry name" value="Riboflavin synthase domain-like"/>
    <property type="match status" value="2"/>
</dbReference>
<evidence type="ECO:0000256" key="4">
    <source>
        <dbReference type="ARBA" id="ARBA00011233"/>
    </source>
</evidence>
<dbReference type="InterPro" id="IPR026017">
    <property type="entry name" value="Lumazine-bd_dom"/>
</dbReference>
<evidence type="ECO:0000256" key="1">
    <source>
        <dbReference type="ARBA" id="ARBA00000968"/>
    </source>
</evidence>
<dbReference type="PANTHER" id="PTHR21098:SF0">
    <property type="entry name" value="RIBOFLAVIN SYNTHASE"/>
    <property type="match status" value="1"/>
</dbReference>
<feature type="repeat" description="Lumazine-binding" evidence="10">
    <location>
        <begin position="1"/>
        <end position="103"/>
    </location>
</feature>
<comment type="subunit">
    <text evidence="4">Homotrimer.</text>
</comment>
<evidence type="ECO:0000256" key="8">
    <source>
        <dbReference type="ARBA" id="ARBA00022679"/>
    </source>
</evidence>
<comment type="caution">
    <text evidence="12">The sequence shown here is derived from an EMBL/GenBank/DDBJ whole genome shotgun (WGS) entry which is preliminary data.</text>
</comment>
<dbReference type="GO" id="GO:0004746">
    <property type="term" value="F:riboflavin synthase activity"/>
    <property type="evidence" value="ECO:0007669"/>
    <property type="project" value="UniProtKB-EC"/>
</dbReference>
<evidence type="ECO:0000259" key="11">
    <source>
        <dbReference type="PROSITE" id="PS51177"/>
    </source>
</evidence>
<proteinExistence type="predicted"/>
<comment type="catalytic activity">
    <reaction evidence="1">
        <text>2 6,7-dimethyl-8-(1-D-ribityl)lumazine + H(+) = 5-amino-6-(D-ribitylamino)uracil + riboflavin</text>
        <dbReference type="Rhea" id="RHEA:20772"/>
        <dbReference type="ChEBI" id="CHEBI:15378"/>
        <dbReference type="ChEBI" id="CHEBI:15934"/>
        <dbReference type="ChEBI" id="CHEBI:57986"/>
        <dbReference type="ChEBI" id="CHEBI:58201"/>
        <dbReference type="EC" id="2.5.1.9"/>
    </reaction>
</comment>
<evidence type="ECO:0000256" key="10">
    <source>
        <dbReference type="PROSITE-ProRule" id="PRU00524"/>
    </source>
</evidence>
<feature type="repeat" description="Lumazine-binding" evidence="10">
    <location>
        <begin position="104"/>
        <end position="203"/>
    </location>
</feature>
<comment type="function">
    <text evidence="2">Catalyzes the dismutation of two molecules of 6,7-dimethyl-8-ribityllumazine, resulting in the formation of riboflavin and 5-amino-6-(D-ribitylamino)uracil.</text>
</comment>
<evidence type="ECO:0000313" key="13">
    <source>
        <dbReference type="Proteomes" id="UP000307173"/>
    </source>
</evidence>
<evidence type="ECO:0000256" key="5">
    <source>
        <dbReference type="ARBA" id="ARBA00012827"/>
    </source>
</evidence>
<dbReference type="EC" id="2.5.1.9" evidence="5"/>
<dbReference type="OrthoDB" id="10258924at2759"/>
<dbReference type="FunFam" id="2.40.30.20:FF:000006">
    <property type="entry name" value="Riboflavin synthase, alpha subunit"/>
    <property type="match status" value="1"/>
</dbReference>
<evidence type="ECO:0000256" key="2">
    <source>
        <dbReference type="ARBA" id="ARBA00002803"/>
    </source>
</evidence>
<dbReference type="Gene3D" id="2.40.30.20">
    <property type="match status" value="2"/>
</dbReference>
<feature type="domain" description="Lumazine-binding" evidence="11">
    <location>
        <begin position="1"/>
        <end position="103"/>
    </location>
</feature>
<evidence type="ECO:0000256" key="6">
    <source>
        <dbReference type="ARBA" id="ARBA00013950"/>
    </source>
</evidence>